<dbReference type="Proteomes" id="UP001556367">
    <property type="component" value="Unassembled WGS sequence"/>
</dbReference>
<protein>
    <submittedName>
        <fullName evidence="1">Uncharacterized protein</fullName>
    </submittedName>
</protein>
<dbReference type="EMBL" id="JASNQZ010000002">
    <property type="protein sequence ID" value="KAL0960314.1"/>
    <property type="molecule type" value="Genomic_DNA"/>
</dbReference>
<reference evidence="2" key="1">
    <citation type="submission" date="2024-06" db="EMBL/GenBank/DDBJ databases">
        <title>Multi-omics analyses provide insights into the biosynthesis of the anticancer antibiotic pleurotin in Hohenbuehelia grisea.</title>
        <authorList>
            <person name="Weaver J.A."/>
            <person name="Alberti F."/>
        </authorList>
    </citation>
    <scope>NUCLEOTIDE SEQUENCE [LARGE SCALE GENOMIC DNA]</scope>
    <source>
        <strain evidence="2">T-177</strain>
    </source>
</reference>
<comment type="caution">
    <text evidence="1">The sequence shown here is derived from an EMBL/GenBank/DDBJ whole genome shotgun (WGS) entry which is preliminary data.</text>
</comment>
<proteinExistence type="predicted"/>
<keyword evidence="2" id="KW-1185">Reference proteome</keyword>
<organism evidence="1 2">
    <name type="scientific">Hohenbuehelia grisea</name>
    <dbReference type="NCBI Taxonomy" id="104357"/>
    <lineage>
        <taxon>Eukaryota</taxon>
        <taxon>Fungi</taxon>
        <taxon>Dikarya</taxon>
        <taxon>Basidiomycota</taxon>
        <taxon>Agaricomycotina</taxon>
        <taxon>Agaricomycetes</taxon>
        <taxon>Agaricomycetidae</taxon>
        <taxon>Agaricales</taxon>
        <taxon>Pleurotineae</taxon>
        <taxon>Pleurotaceae</taxon>
        <taxon>Hohenbuehelia</taxon>
    </lineage>
</organism>
<name>A0ABR3JXE1_9AGAR</name>
<accession>A0ABR3JXE1</accession>
<gene>
    <name evidence="1" type="ORF">HGRIS_011940</name>
</gene>
<evidence type="ECO:0000313" key="1">
    <source>
        <dbReference type="EMBL" id="KAL0960314.1"/>
    </source>
</evidence>
<sequence>MGIGTQKRLLDPAFLQAYVRPLAISAYVPCWPRLRRLPEFVDPLLIILRESRNGLSPEPPVRIRRCVAV</sequence>
<evidence type="ECO:0000313" key="2">
    <source>
        <dbReference type="Proteomes" id="UP001556367"/>
    </source>
</evidence>